<dbReference type="InterPro" id="IPR050142">
    <property type="entry name" value="MADS-box/MEF2_TF"/>
</dbReference>
<keyword evidence="3" id="KW-0238">DNA-binding</keyword>
<dbReference type="GO" id="GO:0000981">
    <property type="term" value="F:DNA-binding transcription factor activity, RNA polymerase II-specific"/>
    <property type="evidence" value="ECO:0000318"/>
    <property type="project" value="GO_Central"/>
</dbReference>
<evidence type="ECO:0000259" key="7">
    <source>
        <dbReference type="PROSITE" id="PS50066"/>
    </source>
</evidence>
<feature type="domain" description="MADS-box" evidence="7">
    <location>
        <begin position="2"/>
        <end position="62"/>
    </location>
</feature>
<dbReference type="CDD" id="cd00266">
    <property type="entry name" value="MADS_SRF_like"/>
    <property type="match status" value="1"/>
</dbReference>
<dbReference type="GO" id="GO:0046983">
    <property type="term" value="F:protein dimerization activity"/>
    <property type="evidence" value="ECO:0007669"/>
    <property type="project" value="InterPro"/>
</dbReference>
<dbReference type="InParanoid" id="K4A1W6"/>
<dbReference type="GO" id="GO:0005634">
    <property type="term" value="C:nucleus"/>
    <property type="evidence" value="ECO:0007669"/>
    <property type="project" value="UniProtKB-SubCell"/>
</dbReference>
<dbReference type="EnsemblPlants" id="KQL22377">
    <property type="protein sequence ID" value="KQL22377"/>
    <property type="gene ID" value="SETIT_032862mg"/>
</dbReference>
<dbReference type="InterPro" id="IPR033897">
    <property type="entry name" value="SRF-like_MADS-box"/>
</dbReference>
<dbReference type="PANTHER" id="PTHR48019">
    <property type="entry name" value="SERUM RESPONSE FACTOR HOMOLOG"/>
    <property type="match status" value="1"/>
</dbReference>
<evidence type="ECO:0000256" key="2">
    <source>
        <dbReference type="ARBA" id="ARBA00023015"/>
    </source>
</evidence>
<keyword evidence="5" id="KW-0539">Nucleus</keyword>
<dbReference type="SMART" id="SM00432">
    <property type="entry name" value="MADS"/>
    <property type="match status" value="1"/>
</dbReference>
<name>K4A1W6_SETIT</name>
<dbReference type="Gramene" id="KQL22377">
    <property type="protein sequence ID" value="KQL22377"/>
    <property type="gene ID" value="SETIT_032862mg"/>
</dbReference>
<protein>
    <recommendedName>
        <fullName evidence="7">MADS-box domain-containing protein</fullName>
    </recommendedName>
</protein>
<keyword evidence="4" id="KW-0804">Transcription</keyword>
<dbReference type="GO" id="GO:0006357">
    <property type="term" value="P:regulation of transcription by RNA polymerase II"/>
    <property type="evidence" value="ECO:0000318"/>
    <property type="project" value="GO_Central"/>
</dbReference>
<organism evidence="8 9">
    <name type="scientific">Setaria italica</name>
    <name type="common">Foxtail millet</name>
    <name type="synonym">Panicum italicum</name>
    <dbReference type="NCBI Taxonomy" id="4555"/>
    <lineage>
        <taxon>Eukaryota</taxon>
        <taxon>Viridiplantae</taxon>
        <taxon>Streptophyta</taxon>
        <taxon>Embryophyta</taxon>
        <taxon>Tracheophyta</taxon>
        <taxon>Spermatophyta</taxon>
        <taxon>Magnoliopsida</taxon>
        <taxon>Liliopsida</taxon>
        <taxon>Poales</taxon>
        <taxon>Poaceae</taxon>
        <taxon>PACMAD clade</taxon>
        <taxon>Panicoideae</taxon>
        <taxon>Panicodae</taxon>
        <taxon>Paniceae</taxon>
        <taxon>Cenchrinae</taxon>
        <taxon>Setaria</taxon>
    </lineage>
</organism>
<dbReference type="GO" id="GO:0000978">
    <property type="term" value="F:RNA polymerase II cis-regulatory region sequence-specific DNA binding"/>
    <property type="evidence" value="ECO:0000318"/>
    <property type="project" value="GO_Central"/>
</dbReference>
<dbReference type="AlphaFoldDB" id="K4A1W6"/>
<reference evidence="9" key="1">
    <citation type="journal article" date="2012" name="Nat. Biotechnol.">
        <title>Reference genome sequence of the model plant Setaria.</title>
        <authorList>
            <person name="Bennetzen J.L."/>
            <person name="Schmutz J."/>
            <person name="Wang H."/>
            <person name="Percifield R."/>
            <person name="Hawkins J."/>
            <person name="Pontaroli A.C."/>
            <person name="Estep M."/>
            <person name="Feng L."/>
            <person name="Vaughn J.N."/>
            <person name="Grimwood J."/>
            <person name="Jenkins J."/>
            <person name="Barry K."/>
            <person name="Lindquist E."/>
            <person name="Hellsten U."/>
            <person name="Deshpande S."/>
            <person name="Wang X."/>
            <person name="Wu X."/>
            <person name="Mitros T."/>
            <person name="Triplett J."/>
            <person name="Yang X."/>
            <person name="Ye C.Y."/>
            <person name="Mauro-Herrera M."/>
            <person name="Wang L."/>
            <person name="Li P."/>
            <person name="Sharma M."/>
            <person name="Sharma R."/>
            <person name="Ronald P.C."/>
            <person name="Panaud O."/>
            <person name="Kellogg E.A."/>
            <person name="Brutnell T.P."/>
            <person name="Doust A.N."/>
            <person name="Tuskan G.A."/>
            <person name="Rokhsar D."/>
            <person name="Devos K.M."/>
        </authorList>
    </citation>
    <scope>NUCLEOTIDE SEQUENCE [LARGE SCALE GENOMIC DNA]</scope>
    <source>
        <strain evidence="9">cv. Yugu1</strain>
    </source>
</reference>
<dbReference type="Proteomes" id="UP000004995">
    <property type="component" value="Unassembled WGS sequence"/>
</dbReference>
<dbReference type="HOGENOM" id="CLU_058548_0_0_1"/>
<dbReference type="SUPFAM" id="SSF55455">
    <property type="entry name" value="SRF-like"/>
    <property type="match status" value="1"/>
</dbReference>
<dbReference type="PROSITE" id="PS50066">
    <property type="entry name" value="MADS_BOX_2"/>
    <property type="match status" value="1"/>
</dbReference>
<evidence type="ECO:0000256" key="4">
    <source>
        <dbReference type="ARBA" id="ARBA00023163"/>
    </source>
</evidence>
<reference evidence="8" key="2">
    <citation type="submission" date="2018-08" db="UniProtKB">
        <authorList>
            <consortium name="EnsemblPlants"/>
        </authorList>
    </citation>
    <scope>IDENTIFICATION</scope>
    <source>
        <strain evidence="8">Yugu1</strain>
    </source>
</reference>
<evidence type="ECO:0000256" key="6">
    <source>
        <dbReference type="SAM" id="MobiDB-lite"/>
    </source>
</evidence>
<dbReference type="eggNOG" id="KOG0014">
    <property type="taxonomic scope" value="Eukaryota"/>
</dbReference>
<feature type="region of interest" description="Disordered" evidence="6">
    <location>
        <begin position="167"/>
        <end position="256"/>
    </location>
</feature>
<evidence type="ECO:0000256" key="3">
    <source>
        <dbReference type="ARBA" id="ARBA00023125"/>
    </source>
</evidence>
<evidence type="ECO:0000256" key="5">
    <source>
        <dbReference type="ARBA" id="ARBA00023242"/>
    </source>
</evidence>
<comment type="subcellular location">
    <subcellularLocation>
        <location evidence="1">Nucleus</location>
    </subcellularLocation>
</comment>
<evidence type="ECO:0000313" key="8">
    <source>
        <dbReference type="EnsemblPlants" id="KQL22377"/>
    </source>
</evidence>
<dbReference type="Pfam" id="PF00319">
    <property type="entry name" value="SRF-TF"/>
    <property type="match status" value="1"/>
</dbReference>
<evidence type="ECO:0000313" key="9">
    <source>
        <dbReference type="Proteomes" id="UP000004995"/>
    </source>
</evidence>
<proteinExistence type="predicted"/>
<accession>K4A1W6</accession>
<dbReference type="InterPro" id="IPR036879">
    <property type="entry name" value="TF_MADSbox_sf"/>
</dbReference>
<dbReference type="Gene3D" id="3.40.1810.10">
    <property type="entry name" value="Transcription factor, MADS-box"/>
    <property type="match status" value="1"/>
</dbReference>
<keyword evidence="9" id="KW-1185">Reference proteome</keyword>
<evidence type="ECO:0000256" key="1">
    <source>
        <dbReference type="ARBA" id="ARBA00004123"/>
    </source>
</evidence>
<feature type="compositionally biased region" description="Low complexity" evidence="6">
    <location>
        <begin position="206"/>
        <end position="235"/>
    </location>
</feature>
<dbReference type="GO" id="GO:0045944">
    <property type="term" value="P:positive regulation of transcription by RNA polymerase II"/>
    <property type="evidence" value="ECO:0007669"/>
    <property type="project" value="InterPro"/>
</dbReference>
<dbReference type="InterPro" id="IPR002100">
    <property type="entry name" value="TF_MADSbox"/>
</dbReference>
<feature type="region of interest" description="Disordered" evidence="6">
    <location>
        <begin position="346"/>
        <end position="375"/>
    </location>
</feature>
<dbReference type="PRINTS" id="PR00404">
    <property type="entry name" value="MADSDOMAIN"/>
</dbReference>
<keyword evidence="2" id="KW-0805">Transcription regulation</keyword>
<dbReference type="EMBL" id="AGNK02000661">
    <property type="status" value="NOT_ANNOTATED_CDS"/>
    <property type="molecule type" value="Genomic_DNA"/>
</dbReference>
<dbReference type="FunCoup" id="K4A1W6">
    <property type="interactions" value="21"/>
</dbReference>
<sequence>MTRPRRSGISYIQNNNSRSITFFKRRAGLYKTAADLSTLTGARVAIALESESGKMSSFGTPSAGPIIDSFLSGKAPMDPFVNKEQKSEITILQNEVFKVEKEKFMEDKRTKETIARAKEVQETLGKAKLAYGKIEDLSVEELNELVHDLSQIEQEIDDRLRPQQPSYQLEVGGSRDPFLGRPSSSSSPSSQIQMPPRRLPWTPIQPSLQLPKSSWSLPQSSRSRSSLLNPSMLPSAQAQPISMPPFQHSQMPQHALAVQPQAQMTLSSTETYPHNYNTLEMHINGNISLPFIQSSLMPALPPPPSPSTQITFYNEFPPPSSSQQPPTPLPIEAEHYMVEHPENHASTQDFTAGHPFANHQWPSPIPSNEPYYDIS</sequence>
<dbReference type="OMA" id="GREDKTC"/>